<dbReference type="Gene3D" id="3.30.70.1560">
    <property type="entry name" value="Alpha-L RNA-binding motif"/>
    <property type="match status" value="1"/>
</dbReference>
<dbReference type="Pfam" id="PF00849">
    <property type="entry name" value="PseudoU_synth_2"/>
    <property type="match status" value="1"/>
</dbReference>
<feature type="domain" description="Pseudouridine synthase RsuA/RluA-like" evidence="2">
    <location>
        <begin position="4"/>
        <end position="99"/>
    </location>
</feature>
<dbReference type="GO" id="GO:0009982">
    <property type="term" value="F:pseudouridine synthase activity"/>
    <property type="evidence" value="ECO:0007669"/>
    <property type="project" value="InterPro"/>
</dbReference>
<dbReference type="AlphaFoldDB" id="A0A2C9KQU2"/>
<dbReference type="InterPro" id="IPR006145">
    <property type="entry name" value="PsdUridine_synth_RsuA/RluA"/>
</dbReference>
<keyword evidence="1" id="KW-0413">Isomerase</keyword>
<dbReference type="GO" id="GO:0001522">
    <property type="term" value="P:pseudouridine synthesis"/>
    <property type="evidence" value="ECO:0007669"/>
    <property type="project" value="InterPro"/>
</dbReference>
<dbReference type="VEuPathDB" id="VectorBase:BGLB022451"/>
<dbReference type="Proteomes" id="UP000076420">
    <property type="component" value="Unassembled WGS sequence"/>
</dbReference>
<dbReference type="PANTHER" id="PTHR47683">
    <property type="entry name" value="PSEUDOURIDINE SYNTHASE FAMILY PROTEIN-RELATED"/>
    <property type="match status" value="1"/>
</dbReference>
<evidence type="ECO:0000259" key="2">
    <source>
        <dbReference type="Pfam" id="PF00849"/>
    </source>
</evidence>
<name>A0A2C9KQU2_BIOGL</name>
<dbReference type="InterPro" id="IPR020094">
    <property type="entry name" value="TruA/RsuA/RluB/E/F_N"/>
</dbReference>
<evidence type="ECO:0000313" key="4">
    <source>
        <dbReference type="Proteomes" id="UP000076420"/>
    </source>
</evidence>
<protein>
    <recommendedName>
        <fullName evidence="2">Pseudouridine synthase RsuA/RluA-like domain-containing protein</fullName>
    </recommendedName>
</protein>
<proteinExistence type="predicted"/>
<dbReference type="GO" id="GO:0003723">
    <property type="term" value="F:RNA binding"/>
    <property type="evidence" value="ECO:0007669"/>
    <property type="project" value="InterPro"/>
</dbReference>
<sequence>MLRNLAPAGRLDVDSTGLLVMTQDGRIARHLIGDDSTVDKEYLVRVSGRLAPDGLKLLNHGLSLDGKKLRPAKVNWQNEDQLRFVLREGRKRQIRRMCELVGLKVIGLKRIRIGKVKLGHLP</sequence>
<gene>
    <name evidence="3" type="primary">106075819</name>
</gene>
<dbReference type="NCBIfam" id="TIGR00093">
    <property type="entry name" value="pseudouridine synthase"/>
    <property type="match status" value="1"/>
</dbReference>
<accession>A0A2C9KQU2</accession>
<dbReference type="InterPro" id="IPR000748">
    <property type="entry name" value="PsdUridine_synth_RsuA/RluB/E/F"/>
</dbReference>
<evidence type="ECO:0000313" key="3">
    <source>
        <dbReference type="EnsemblMetazoa" id="BGLB022451-PA"/>
    </source>
</evidence>
<dbReference type="EnsemblMetazoa" id="BGLB022451-RA">
    <property type="protein sequence ID" value="BGLB022451-PA"/>
    <property type="gene ID" value="BGLB022451"/>
</dbReference>
<dbReference type="PANTHER" id="PTHR47683:SF2">
    <property type="entry name" value="RNA-BINDING S4 DOMAIN-CONTAINING PROTEIN"/>
    <property type="match status" value="1"/>
</dbReference>
<dbReference type="STRING" id="6526.A0A2C9KQU2"/>
<organism evidence="3 4">
    <name type="scientific">Biomphalaria glabrata</name>
    <name type="common">Bloodfluke planorb</name>
    <name type="synonym">Freshwater snail</name>
    <dbReference type="NCBI Taxonomy" id="6526"/>
    <lineage>
        <taxon>Eukaryota</taxon>
        <taxon>Metazoa</taxon>
        <taxon>Spiralia</taxon>
        <taxon>Lophotrochozoa</taxon>
        <taxon>Mollusca</taxon>
        <taxon>Gastropoda</taxon>
        <taxon>Heterobranchia</taxon>
        <taxon>Euthyneura</taxon>
        <taxon>Panpulmonata</taxon>
        <taxon>Hygrophila</taxon>
        <taxon>Lymnaeoidea</taxon>
        <taxon>Planorbidae</taxon>
        <taxon>Biomphalaria</taxon>
    </lineage>
</organism>
<dbReference type="InterPro" id="IPR020103">
    <property type="entry name" value="PsdUridine_synth_cat_dom_sf"/>
</dbReference>
<dbReference type="FunFam" id="3.30.70.1560:FF:000005">
    <property type="entry name" value="RNA pseudouridylate synthase"/>
    <property type="match status" value="1"/>
</dbReference>
<dbReference type="InterPro" id="IPR050343">
    <property type="entry name" value="RsuA_PseudoU_synthase"/>
</dbReference>
<reference evidence="3" key="1">
    <citation type="submission" date="2020-05" db="UniProtKB">
        <authorList>
            <consortium name="EnsemblMetazoa"/>
        </authorList>
    </citation>
    <scope>IDENTIFICATION</scope>
    <source>
        <strain evidence="3">BB02</strain>
    </source>
</reference>
<dbReference type="Gene3D" id="3.30.70.580">
    <property type="entry name" value="Pseudouridine synthase I, catalytic domain, N-terminal subdomain"/>
    <property type="match status" value="1"/>
</dbReference>
<dbReference type="InterPro" id="IPR042092">
    <property type="entry name" value="PsdUridine_s_RsuA/RluB/E/F_cat"/>
</dbReference>
<dbReference type="SUPFAM" id="SSF55120">
    <property type="entry name" value="Pseudouridine synthase"/>
    <property type="match status" value="1"/>
</dbReference>
<evidence type="ECO:0000256" key="1">
    <source>
        <dbReference type="ARBA" id="ARBA00023235"/>
    </source>
</evidence>